<evidence type="ECO:0000313" key="3">
    <source>
        <dbReference type="Proteomes" id="UP001287286"/>
    </source>
</evidence>
<reference evidence="2 3" key="1">
    <citation type="journal article" date="2024" name="Microbiol. Resour. Announc.">
        <title>Genome annotations for the ascomycete fungi Trichoderma harzianum, Trichoderma aggressivum, and Purpureocillium lilacinum.</title>
        <authorList>
            <person name="Beijen E.P.W."/>
            <person name="Ohm R.A."/>
        </authorList>
    </citation>
    <scope>NUCLEOTIDE SEQUENCE [LARGE SCALE GENOMIC DNA]</scope>
    <source>
        <strain evidence="2 3">CBS 150709</strain>
    </source>
</reference>
<name>A0ABR0C9N0_PURLI</name>
<dbReference type="EMBL" id="JAWRVI010000007">
    <property type="protein sequence ID" value="KAK4092920.1"/>
    <property type="molecule type" value="Genomic_DNA"/>
</dbReference>
<proteinExistence type="predicted"/>
<feature type="region of interest" description="Disordered" evidence="1">
    <location>
        <begin position="289"/>
        <end position="318"/>
    </location>
</feature>
<gene>
    <name evidence="2" type="ORF">Purlil1_2845</name>
</gene>
<evidence type="ECO:0000313" key="2">
    <source>
        <dbReference type="EMBL" id="KAK4092920.1"/>
    </source>
</evidence>
<dbReference type="Proteomes" id="UP001287286">
    <property type="component" value="Unassembled WGS sequence"/>
</dbReference>
<accession>A0ABR0C9N0</accession>
<sequence>MPANAPPPTRQLSQRLPKMTGQRQRSFVIIQRRRNDPTSKPLPFDKDLCRNPKISARLLGAGSTVTELNEQHRQPTPRGGFCANSWMASLALHGPTHLGTCCNNGGRSDMSVPTRIVPPRRSCVDGSALVPVAIVDRPSLLHSGPVPEVFVAPIGPESGMLTSGKVHASRSSKSSICRGLTWAVWEAESDLISLTGAAGQEAIDPHQADQIAGSCRAYAASVDTAESQNASGRNRSSTSSCGLSFVALLPTCQSGRARRCGLEASLYTLRSAWPGPMPSAARTLFVEKSCPGPGGRRRAEGQLWSERGLGRKSSDGQYGERTERWRAVPACPQVRALAVAATSPSAIVPRGAFSESPVGVFASARPSICRSERRPPQTAHVETLGRTRLFGLVNDMGGASMLLVISGFESAVWQTRNSGRPTDCVCFTTPQDQQCLGAEESLPQLHRSALPIHSPAARHAVTIQCRTGNGEGDNCLDQGRAGCGLRVAVQLIHNIQPNTTRSQDA</sequence>
<organism evidence="2 3">
    <name type="scientific">Purpureocillium lilacinum</name>
    <name type="common">Paecilomyces lilacinus</name>
    <dbReference type="NCBI Taxonomy" id="33203"/>
    <lineage>
        <taxon>Eukaryota</taxon>
        <taxon>Fungi</taxon>
        <taxon>Dikarya</taxon>
        <taxon>Ascomycota</taxon>
        <taxon>Pezizomycotina</taxon>
        <taxon>Sordariomycetes</taxon>
        <taxon>Hypocreomycetidae</taxon>
        <taxon>Hypocreales</taxon>
        <taxon>Ophiocordycipitaceae</taxon>
        <taxon>Purpureocillium</taxon>
    </lineage>
</organism>
<protein>
    <submittedName>
        <fullName evidence="2">Uncharacterized protein</fullName>
    </submittedName>
</protein>
<evidence type="ECO:0000256" key="1">
    <source>
        <dbReference type="SAM" id="MobiDB-lite"/>
    </source>
</evidence>
<keyword evidence="3" id="KW-1185">Reference proteome</keyword>
<feature type="region of interest" description="Disordered" evidence="1">
    <location>
        <begin position="1"/>
        <end position="25"/>
    </location>
</feature>
<comment type="caution">
    <text evidence="2">The sequence shown here is derived from an EMBL/GenBank/DDBJ whole genome shotgun (WGS) entry which is preliminary data.</text>
</comment>
<feature type="compositionally biased region" description="Basic and acidic residues" evidence="1">
    <location>
        <begin position="308"/>
        <end position="318"/>
    </location>
</feature>